<sequence length="28" mass="3165">MRFGELRDKGLITQAEFEAQKARLLGEG</sequence>
<comment type="caution">
    <text evidence="2">The sequence shown here is derived from an EMBL/GenBank/DDBJ whole genome shotgun (WGS) entry which is preliminary data.</text>
</comment>
<evidence type="ECO:0000313" key="3">
    <source>
        <dbReference type="Proteomes" id="UP000297737"/>
    </source>
</evidence>
<accession>A0A4Y9EPD3</accession>
<evidence type="ECO:0000259" key="1">
    <source>
        <dbReference type="Pfam" id="PF09851"/>
    </source>
</evidence>
<dbReference type="Proteomes" id="UP000297737">
    <property type="component" value="Unassembled WGS sequence"/>
</dbReference>
<keyword evidence="3" id="KW-1185">Reference proteome</keyword>
<dbReference type="AlphaFoldDB" id="A0A4Y9EPD3"/>
<dbReference type="InterPro" id="IPR018649">
    <property type="entry name" value="SHOCT"/>
</dbReference>
<evidence type="ECO:0000313" key="2">
    <source>
        <dbReference type="EMBL" id="TFU03902.1"/>
    </source>
</evidence>
<name>A0A4Y9EPD3_9SPHN</name>
<dbReference type="EMBL" id="SIHO01000002">
    <property type="protein sequence ID" value="TFU03902.1"/>
    <property type="molecule type" value="Genomic_DNA"/>
</dbReference>
<protein>
    <submittedName>
        <fullName evidence="2">SHOCT domain-containing protein</fullName>
    </submittedName>
</protein>
<dbReference type="Pfam" id="PF09851">
    <property type="entry name" value="SHOCT"/>
    <property type="match status" value="1"/>
</dbReference>
<proteinExistence type="predicted"/>
<gene>
    <name evidence="2" type="ORF">EUV02_10815</name>
</gene>
<organism evidence="2 3">
    <name type="scientific">Glacieibacterium arshaanense</name>
    <dbReference type="NCBI Taxonomy" id="2511025"/>
    <lineage>
        <taxon>Bacteria</taxon>
        <taxon>Pseudomonadati</taxon>
        <taxon>Pseudomonadota</taxon>
        <taxon>Alphaproteobacteria</taxon>
        <taxon>Sphingomonadales</taxon>
        <taxon>Sphingosinicellaceae</taxon>
        <taxon>Glacieibacterium</taxon>
    </lineage>
</organism>
<feature type="domain" description="SHOCT" evidence="1">
    <location>
        <begin position="4"/>
        <end position="25"/>
    </location>
</feature>
<reference evidence="2 3" key="1">
    <citation type="submission" date="2019-02" db="EMBL/GenBank/DDBJ databases">
        <title>Polymorphobacter sp. isolated from the lake at the Tibet of China.</title>
        <authorList>
            <person name="Li A."/>
        </authorList>
    </citation>
    <scope>NUCLEOTIDE SEQUENCE [LARGE SCALE GENOMIC DNA]</scope>
    <source>
        <strain evidence="2 3">DJ1R-1</strain>
    </source>
</reference>